<keyword evidence="4" id="KW-1185">Reference proteome</keyword>
<organism evidence="3 4">
    <name type="scientific">Microvirga thermotolerans</name>
    <dbReference type="NCBI Taxonomy" id="2651334"/>
    <lineage>
        <taxon>Bacteria</taxon>
        <taxon>Pseudomonadati</taxon>
        <taxon>Pseudomonadota</taxon>
        <taxon>Alphaproteobacteria</taxon>
        <taxon>Hyphomicrobiales</taxon>
        <taxon>Methylobacteriaceae</taxon>
        <taxon>Microvirga</taxon>
    </lineage>
</organism>
<sequence>MNPAPILSVRAIVAGCGFLAAAAVAGCSGNPTGEFLESSGLAPKTAPRPDFVAATRPKNLDYIPIGTPQEGRPTPPRTADQVKAAEAELDAVRAQNQTRGQAAAQLGGTPAPEPVTIPAATSAKATNAKKKKTSTTPR</sequence>
<evidence type="ECO:0000313" key="3">
    <source>
        <dbReference type="EMBL" id="QFU16527.1"/>
    </source>
</evidence>
<name>A0A5P9JV90_9HYPH</name>
<feature type="signal peptide" evidence="2">
    <location>
        <begin position="1"/>
        <end position="25"/>
    </location>
</feature>
<dbReference type="KEGG" id="mico:GDR74_09970"/>
<dbReference type="RefSeq" id="WP_152586170.1">
    <property type="nucleotide sequence ID" value="NZ_CP045423.1"/>
</dbReference>
<keyword evidence="2" id="KW-0732">Signal</keyword>
<dbReference type="EMBL" id="CP045423">
    <property type="protein sequence ID" value="QFU16527.1"/>
    <property type="molecule type" value="Genomic_DNA"/>
</dbReference>
<reference evidence="3 4" key="1">
    <citation type="submission" date="2019-10" db="EMBL/GenBank/DDBJ databases">
        <title>Isolation, Identification of Microvirga thermotolerans HR1, a novel thermophilic bacterium and Comparative Genomics of the genus Microvirga.</title>
        <authorList>
            <person name="Li J."/>
            <person name="Zhang W."/>
            <person name="Lin M."/>
            <person name="Wang J."/>
        </authorList>
    </citation>
    <scope>NUCLEOTIDE SEQUENCE [LARGE SCALE GENOMIC DNA]</scope>
    <source>
        <strain evidence="3 4">HR1</strain>
    </source>
</reference>
<evidence type="ECO:0008006" key="5">
    <source>
        <dbReference type="Google" id="ProtNLM"/>
    </source>
</evidence>
<dbReference type="AlphaFoldDB" id="A0A5P9JV90"/>
<dbReference type="Proteomes" id="UP000325614">
    <property type="component" value="Chromosome"/>
</dbReference>
<evidence type="ECO:0000256" key="1">
    <source>
        <dbReference type="SAM" id="MobiDB-lite"/>
    </source>
</evidence>
<protein>
    <recommendedName>
        <fullName evidence="5">DUF3035 domain-containing protein</fullName>
    </recommendedName>
</protein>
<evidence type="ECO:0000256" key="2">
    <source>
        <dbReference type="SAM" id="SignalP"/>
    </source>
</evidence>
<feature type="region of interest" description="Disordered" evidence="1">
    <location>
        <begin position="32"/>
        <end position="138"/>
    </location>
</feature>
<proteinExistence type="predicted"/>
<accession>A0A5P9JV90</accession>
<evidence type="ECO:0000313" key="4">
    <source>
        <dbReference type="Proteomes" id="UP000325614"/>
    </source>
</evidence>
<gene>
    <name evidence="3" type="ORF">GDR74_09970</name>
</gene>
<feature type="compositionally biased region" description="Basic residues" evidence="1">
    <location>
        <begin position="127"/>
        <end position="138"/>
    </location>
</feature>
<feature type="chain" id="PRO_5024879123" description="DUF3035 domain-containing protein" evidence="2">
    <location>
        <begin position="26"/>
        <end position="138"/>
    </location>
</feature>